<dbReference type="AlphaFoldDB" id="A0A8H6HSR9"/>
<comment type="caution">
    <text evidence="2">The sequence shown here is derived from an EMBL/GenBank/DDBJ whole genome shotgun (WGS) entry which is preliminary data.</text>
</comment>
<feature type="coiled-coil region" evidence="1">
    <location>
        <begin position="8"/>
        <end position="35"/>
    </location>
</feature>
<dbReference type="EMBL" id="JACGCI010000052">
    <property type="protein sequence ID" value="KAF6751126.1"/>
    <property type="molecule type" value="Genomic_DNA"/>
</dbReference>
<evidence type="ECO:0008006" key="4">
    <source>
        <dbReference type="Google" id="ProtNLM"/>
    </source>
</evidence>
<dbReference type="Proteomes" id="UP000521943">
    <property type="component" value="Unassembled WGS sequence"/>
</dbReference>
<evidence type="ECO:0000313" key="2">
    <source>
        <dbReference type="EMBL" id="KAF6751126.1"/>
    </source>
</evidence>
<evidence type="ECO:0000256" key="1">
    <source>
        <dbReference type="SAM" id="Coils"/>
    </source>
</evidence>
<gene>
    <name evidence="2" type="ORF">DFP72DRAFT_908539</name>
</gene>
<evidence type="ECO:0000313" key="3">
    <source>
        <dbReference type="Proteomes" id="UP000521943"/>
    </source>
</evidence>
<name>A0A8H6HSR9_9AGAR</name>
<sequence length="558" mass="62266">MSKNAQLQRDLDVLISRTEEELANLRSQRNALSTISQLAPELFSAIFSAYLVDFEPCKERRQGLQTLCRVSRAWRDMVFSDTDIWSTLYLGYHANEAFVKLALANSLDRPLRLRIRVQKSLQPWNAIWKVLPMICSTAGQRIQGIDLHATPDDLEGILRGMGGVPHLVASLRIEAHQRDSSFENVMLPVELYGSEVPPNLRRLELEGVATPWSSPILSSRNLLTHVKLRIGNPAYTSKTTSIAHLYEFLKSASQLKSLILEFSVGEDEEFHFPSVPFVSSLETIVITSFYGEQLSALLSAFRFPNLRNIMIIWMPLQPATGLLSSINGAIKGHAGPLEPQEMYVGDGELVVSGGGSFHIDLYQRYNPYAIGRSPPSMRQAKPWINLTAAFREEEAYVFPFHHPSTYAPSWSFSALRVICVHTASFPGFWEMLAQLPALETIEICPSSRVTKDFLGALAGEVTLADEQRNTATFPALRSVLFQSWEPYRDGSAREALAVSVVRALEARASKVGKSSGESPLRLESLEFLSCWGAIGQTALEALNRVAEIVVWKFPNKSR</sequence>
<reference evidence="2 3" key="1">
    <citation type="submission" date="2020-07" db="EMBL/GenBank/DDBJ databases">
        <title>Comparative genomics of pyrophilous fungi reveals a link between fire events and developmental genes.</title>
        <authorList>
            <consortium name="DOE Joint Genome Institute"/>
            <person name="Steindorff A.S."/>
            <person name="Carver A."/>
            <person name="Calhoun S."/>
            <person name="Stillman K."/>
            <person name="Liu H."/>
            <person name="Lipzen A."/>
            <person name="Pangilinan J."/>
            <person name="Labutti K."/>
            <person name="Bruns T.D."/>
            <person name="Grigoriev I.V."/>
        </authorList>
    </citation>
    <scope>NUCLEOTIDE SEQUENCE [LARGE SCALE GENOMIC DNA]</scope>
    <source>
        <strain evidence="2 3">CBS 144469</strain>
    </source>
</reference>
<organism evidence="2 3">
    <name type="scientific">Ephemerocybe angulata</name>
    <dbReference type="NCBI Taxonomy" id="980116"/>
    <lineage>
        <taxon>Eukaryota</taxon>
        <taxon>Fungi</taxon>
        <taxon>Dikarya</taxon>
        <taxon>Basidiomycota</taxon>
        <taxon>Agaricomycotina</taxon>
        <taxon>Agaricomycetes</taxon>
        <taxon>Agaricomycetidae</taxon>
        <taxon>Agaricales</taxon>
        <taxon>Agaricineae</taxon>
        <taxon>Psathyrellaceae</taxon>
        <taxon>Ephemerocybe</taxon>
    </lineage>
</organism>
<keyword evidence="3" id="KW-1185">Reference proteome</keyword>
<dbReference type="OrthoDB" id="3156934at2759"/>
<keyword evidence="1" id="KW-0175">Coiled coil</keyword>
<accession>A0A8H6HSR9</accession>
<proteinExistence type="predicted"/>
<protein>
    <recommendedName>
        <fullName evidence="4">F-box domain-containing protein</fullName>
    </recommendedName>
</protein>